<dbReference type="EMBL" id="JANQDX010000014">
    <property type="protein sequence ID" value="KAL0912004.1"/>
    <property type="molecule type" value="Genomic_DNA"/>
</dbReference>
<sequence length="155" mass="17707">MPFQRYVEIGRVALVNYVKEHERLVVIIDVIDKNHALVDAPDMLDPNEVSEISMANTLQNNRKLVKDGFIIKKPMKIHSRSCARRMAKAKSKGCHSGYGKRKGTREARLPTKVKGNIFKNKRVLMESILNSKEEKAREKTLSDQFEAKRAKSKGE</sequence>
<dbReference type="SMART" id="SM01416">
    <property type="entry name" value="Ribosomal_L19e"/>
    <property type="match status" value="1"/>
</dbReference>
<evidence type="ECO:0000256" key="3">
    <source>
        <dbReference type="ARBA" id="ARBA00023274"/>
    </source>
</evidence>
<organism evidence="6 7">
    <name type="scientific">Dendrobium thyrsiflorum</name>
    <name type="common">Pinecone-like raceme dendrobium</name>
    <name type="synonym">Orchid</name>
    <dbReference type="NCBI Taxonomy" id="117978"/>
    <lineage>
        <taxon>Eukaryota</taxon>
        <taxon>Viridiplantae</taxon>
        <taxon>Streptophyta</taxon>
        <taxon>Embryophyta</taxon>
        <taxon>Tracheophyta</taxon>
        <taxon>Spermatophyta</taxon>
        <taxon>Magnoliopsida</taxon>
        <taxon>Liliopsida</taxon>
        <taxon>Asparagales</taxon>
        <taxon>Orchidaceae</taxon>
        <taxon>Epidendroideae</taxon>
        <taxon>Malaxideae</taxon>
        <taxon>Dendrobiinae</taxon>
        <taxon>Dendrobium</taxon>
    </lineage>
</organism>
<keyword evidence="2" id="KW-0689">Ribosomal protein</keyword>
<evidence type="ECO:0000313" key="6">
    <source>
        <dbReference type="EMBL" id="KAL0912004.1"/>
    </source>
</evidence>
<keyword evidence="3" id="KW-0687">Ribonucleoprotein</keyword>
<gene>
    <name evidence="6" type="ORF">M5K25_017945</name>
</gene>
<dbReference type="GO" id="GO:1990904">
    <property type="term" value="C:ribonucleoprotein complex"/>
    <property type="evidence" value="ECO:0007669"/>
    <property type="project" value="UniProtKB-KW"/>
</dbReference>
<dbReference type="CDD" id="cd23702">
    <property type="entry name" value="eL14"/>
    <property type="match status" value="1"/>
</dbReference>
<proteinExistence type="inferred from homology"/>
<evidence type="ECO:0000313" key="7">
    <source>
        <dbReference type="Proteomes" id="UP001552299"/>
    </source>
</evidence>
<dbReference type="AlphaFoldDB" id="A0ABD0UGY7"/>
<dbReference type="Gene3D" id="1.10.1650.10">
    <property type="match status" value="1"/>
</dbReference>
<accession>A0ABD0UGY7</accession>
<dbReference type="InterPro" id="IPR039547">
    <property type="entry name" value="Ribosomal_eL19"/>
</dbReference>
<dbReference type="Pfam" id="PF01280">
    <property type="entry name" value="Ribosomal_L19e"/>
    <property type="match status" value="1"/>
</dbReference>
<name>A0ABD0UGY7_DENTH</name>
<feature type="domain" description="Large ribosomal subunit protein eL19" evidence="5">
    <location>
        <begin position="42"/>
        <end position="132"/>
    </location>
</feature>
<dbReference type="PANTHER" id="PTHR10722">
    <property type="entry name" value="60S RIBOSOMAL PROTEIN L19"/>
    <property type="match status" value="1"/>
</dbReference>
<evidence type="ECO:0000256" key="4">
    <source>
        <dbReference type="SAM" id="MobiDB-lite"/>
    </source>
</evidence>
<comment type="caution">
    <text evidence="6">The sequence shown here is derived from an EMBL/GenBank/DDBJ whole genome shotgun (WGS) entry which is preliminary data.</text>
</comment>
<dbReference type="InterPro" id="IPR035970">
    <property type="entry name" value="60S_ribosomal_eL19_sf"/>
</dbReference>
<evidence type="ECO:0000256" key="1">
    <source>
        <dbReference type="ARBA" id="ARBA00011082"/>
    </source>
</evidence>
<dbReference type="Gene3D" id="1.10.1200.240">
    <property type="match status" value="2"/>
</dbReference>
<dbReference type="InterPro" id="IPR057259">
    <property type="entry name" value="Ribosomal_L19e"/>
</dbReference>
<dbReference type="SUPFAM" id="SSF50104">
    <property type="entry name" value="Translation proteins SH3-like domain"/>
    <property type="match status" value="1"/>
</dbReference>
<feature type="region of interest" description="Disordered" evidence="4">
    <location>
        <begin position="133"/>
        <end position="155"/>
    </location>
</feature>
<keyword evidence="7" id="KW-1185">Reference proteome</keyword>
<protein>
    <recommendedName>
        <fullName evidence="5">Large ribosomal subunit protein eL19 domain-containing protein</fullName>
    </recommendedName>
</protein>
<dbReference type="Pfam" id="PF25476">
    <property type="entry name" value="Ribosomal_L19e_C"/>
    <property type="match status" value="1"/>
</dbReference>
<dbReference type="Proteomes" id="UP001552299">
    <property type="component" value="Unassembled WGS sequence"/>
</dbReference>
<dbReference type="InterPro" id="IPR057260">
    <property type="entry name" value="Ribosomal_L19e_C"/>
</dbReference>
<comment type="similarity">
    <text evidence="1">Belongs to the eukaryotic ribosomal protein eL19 family.</text>
</comment>
<evidence type="ECO:0000259" key="5">
    <source>
        <dbReference type="SMART" id="SM01416"/>
    </source>
</evidence>
<feature type="compositionally biased region" description="Basic residues" evidence="4">
    <location>
        <begin position="88"/>
        <end position="103"/>
    </location>
</feature>
<reference evidence="6 7" key="1">
    <citation type="journal article" date="2024" name="Plant Biotechnol. J.">
        <title>Dendrobium thyrsiflorum genome and its molecular insights into genes involved in important horticultural traits.</title>
        <authorList>
            <person name="Chen B."/>
            <person name="Wang J.Y."/>
            <person name="Zheng P.J."/>
            <person name="Li K.L."/>
            <person name="Liang Y.M."/>
            <person name="Chen X.F."/>
            <person name="Zhang C."/>
            <person name="Zhao X."/>
            <person name="He X."/>
            <person name="Zhang G.Q."/>
            <person name="Liu Z.J."/>
            <person name="Xu Q."/>
        </authorList>
    </citation>
    <scope>NUCLEOTIDE SEQUENCE [LARGE SCALE GENOMIC DNA]</scope>
    <source>
        <strain evidence="6">GZMU011</strain>
    </source>
</reference>
<dbReference type="GO" id="GO:0005840">
    <property type="term" value="C:ribosome"/>
    <property type="evidence" value="ECO:0007669"/>
    <property type="project" value="UniProtKB-KW"/>
</dbReference>
<dbReference type="SUPFAM" id="SSF48140">
    <property type="entry name" value="Ribosomal protein L19 (L19e)"/>
    <property type="match status" value="1"/>
</dbReference>
<feature type="region of interest" description="Disordered" evidence="4">
    <location>
        <begin position="88"/>
        <end position="109"/>
    </location>
</feature>
<dbReference type="InterPro" id="IPR008991">
    <property type="entry name" value="Translation_prot_SH3-like_sf"/>
</dbReference>
<evidence type="ECO:0000256" key="2">
    <source>
        <dbReference type="ARBA" id="ARBA00022980"/>
    </source>
</evidence>
<dbReference type="InterPro" id="IPR000196">
    <property type="entry name" value="Ribosomal_eL19_dom"/>
</dbReference>
<dbReference type="InterPro" id="IPR015972">
    <property type="entry name" value="Ribosomal_eL19_dom1"/>
</dbReference>